<proteinExistence type="predicted"/>
<sequence>MAPTPSSVRESKRGQAAIPDVMFAVTLFMIILAGIFYFQGSIERATELQFERKTLDTTTANVAEYLVKNPGTPSDWELLSDYNAVQFFGLALRDRVLDPDKLVAFVNLGNTNYDFLREKLRLSHFNYYIEFTGGANVATGLAPIGSVQSSVVRRFVTVNGIETTVTVTIYAT</sequence>
<dbReference type="EMBL" id="CP064981">
    <property type="protein sequence ID" value="QQR92816.1"/>
    <property type="molecule type" value="Genomic_DNA"/>
</dbReference>
<evidence type="ECO:0000313" key="2">
    <source>
        <dbReference type="EMBL" id="QQR92816.1"/>
    </source>
</evidence>
<dbReference type="Proteomes" id="UP000596004">
    <property type="component" value="Chromosome"/>
</dbReference>
<gene>
    <name evidence="2" type="ORF">IPJ89_01060</name>
</gene>
<feature type="transmembrane region" description="Helical" evidence="1">
    <location>
        <begin position="21"/>
        <end position="38"/>
    </location>
</feature>
<organism evidence="2">
    <name type="scientific">Candidatus Iainarchaeum sp</name>
    <dbReference type="NCBI Taxonomy" id="3101447"/>
    <lineage>
        <taxon>Archaea</taxon>
        <taxon>Candidatus Iainarchaeota</taxon>
        <taxon>Candidatus Iainarchaeia</taxon>
        <taxon>Candidatus Iainarchaeales</taxon>
        <taxon>Candidatus Iainarchaeaceae</taxon>
        <taxon>Candidatus Iainarchaeum</taxon>
    </lineage>
</organism>
<reference evidence="2" key="1">
    <citation type="submission" date="2020-11" db="EMBL/GenBank/DDBJ databases">
        <title>Connecting structure to function with the recovery of over 1000 high-quality activated sludge metagenome-assembled genomes encoding full-length rRNA genes using long-read sequencing.</title>
        <authorList>
            <person name="Singleton C.M."/>
            <person name="Petriglieri F."/>
            <person name="Kristensen J.M."/>
            <person name="Kirkegaard R.H."/>
            <person name="Michaelsen T.Y."/>
            <person name="Andersen M.H."/>
            <person name="Karst S.M."/>
            <person name="Dueholm M.S."/>
            <person name="Nielsen P.H."/>
            <person name="Albertsen M."/>
        </authorList>
    </citation>
    <scope>NUCLEOTIDE SEQUENCE</scope>
    <source>
        <strain evidence="2">Fred_18-Q3-R57-64_BAT3C.431</strain>
    </source>
</reference>
<keyword evidence="1" id="KW-0472">Membrane</keyword>
<protein>
    <submittedName>
        <fullName evidence="2">Uncharacterized protein</fullName>
    </submittedName>
</protein>
<keyword evidence="1" id="KW-1133">Transmembrane helix</keyword>
<evidence type="ECO:0000256" key="1">
    <source>
        <dbReference type="SAM" id="Phobius"/>
    </source>
</evidence>
<name>A0A7T9DK97_9ARCH</name>
<dbReference type="AlphaFoldDB" id="A0A7T9DK97"/>
<accession>A0A7T9DK97</accession>
<keyword evidence="1" id="KW-0812">Transmembrane</keyword>